<dbReference type="Pfam" id="PF13358">
    <property type="entry name" value="DDE_3"/>
    <property type="match status" value="1"/>
</dbReference>
<proteinExistence type="predicted"/>
<evidence type="ECO:0000313" key="2">
    <source>
        <dbReference type="EMBL" id="VGO15354.1"/>
    </source>
</evidence>
<sequence>MQGQLDIARLVFIDEAGAKTNMTRLYGRSPKNERAYDHAPHGHWCTTTMISSIRFNGETACMAIDSATSGDVFRAYVEQVLAPTLRVGDIVVLDNLSAHKDKASLQLIEEAGAEVWFLPPYSPDLNPVEKMWSKVKQLLRGEKARSQESLFDAIGAALGCVSAADAQGWFASCGYSLN</sequence>
<dbReference type="GO" id="GO:0003676">
    <property type="term" value="F:nucleic acid binding"/>
    <property type="evidence" value="ECO:0007669"/>
    <property type="project" value="InterPro"/>
</dbReference>
<dbReference type="InterPro" id="IPR047655">
    <property type="entry name" value="Transpos_IS630-like"/>
</dbReference>
<dbReference type="EMBL" id="CAAHFG010000002">
    <property type="protein sequence ID" value="VGO15354.1"/>
    <property type="molecule type" value="Genomic_DNA"/>
</dbReference>
<dbReference type="PANTHER" id="PTHR46564:SF1">
    <property type="entry name" value="TRANSPOSASE"/>
    <property type="match status" value="1"/>
</dbReference>
<dbReference type="PANTHER" id="PTHR46564">
    <property type="entry name" value="TRANSPOSASE"/>
    <property type="match status" value="1"/>
</dbReference>
<accession>A0A6C2U7F5</accession>
<dbReference type="Proteomes" id="UP000366872">
    <property type="component" value="Unassembled WGS sequence"/>
</dbReference>
<organism evidence="2 3">
    <name type="scientific">Pontiella desulfatans</name>
    <dbReference type="NCBI Taxonomy" id="2750659"/>
    <lineage>
        <taxon>Bacteria</taxon>
        <taxon>Pseudomonadati</taxon>
        <taxon>Kiritimatiellota</taxon>
        <taxon>Kiritimatiellia</taxon>
        <taxon>Kiritimatiellales</taxon>
        <taxon>Pontiellaceae</taxon>
        <taxon>Pontiella</taxon>
    </lineage>
</organism>
<keyword evidence="3" id="KW-1185">Reference proteome</keyword>
<dbReference type="InterPro" id="IPR036397">
    <property type="entry name" value="RNaseH_sf"/>
</dbReference>
<evidence type="ECO:0000259" key="1">
    <source>
        <dbReference type="Pfam" id="PF13358"/>
    </source>
</evidence>
<protein>
    <recommendedName>
        <fullName evidence="1">Tc1-like transposase DDE domain-containing protein</fullName>
    </recommendedName>
</protein>
<evidence type="ECO:0000313" key="3">
    <source>
        <dbReference type="Proteomes" id="UP000366872"/>
    </source>
</evidence>
<dbReference type="InterPro" id="IPR038717">
    <property type="entry name" value="Tc1-like_DDE_dom"/>
</dbReference>
<feature type="domain" description="Tc1-like transposase DDE" evidence="1">
    <location>
        <begin position="9"/>
        <end position="150"/>
    </location>
</feature>
<gene>
    <name evidence="2" type="ORF">PDESU_03937</name>
</gene>
<dbReference type="NCBIfam" id="NF033545">
    <property type="entry name" value="transpos_IS630"/>
    <property type="match status" value="1"/>
</dbReference>
<dbReference type="AlphaFoldDB" id="A0A6C2U7F5"/>
<name>A0A6C2U7F5_PONDE</name>
<reference evidence="2 3" key="1">
    <citation type="submission" date="2019-04" db="EMBL/GenBank/DDBJ databases">
        <authorList>
            <person name="Van Vliet M D."/>
        </authorList>
    </citation>
    <scope>NUCLEOTIDE SEQUENCE [LARGE SCALE GENOMIC DNA]</scope>
    <source>
        <strain evidence="2 3">F1</strain>
    </source>
</reference>
<dbReference type="Gene3D" id="3.30.420.10">
    <property type="entry name" value="Ribonuclease H-like superfamily/Ribonuclease H"/>
    <property type="match status" value="1"/>
</dbReference>